<reference evidence="1 2" key="1">
    <citation type="journal article" date="2022" name="Hortic Res">
        <title>A haplotype resolved chromosomal level avocado genome allows analysis of novel avocado genes.</title>
        <authorList>
            <person name="Nath O."/>
            <person name="Fletcher S.J."/>
            <person name="Hayward A."/>
            <person name="Shaw L.M."/>
            <person name="Masouleh A.K."/>
            <person name="Furtado A."/>
            <person name="Henry R.J."/>
            <person name="Mitter N."/>
        </authorList>
    </citation>
    <scope>NUCLEOTIDE SEQUENCE [LARGE SCALE GENOMIC DNA]</scope>
    <source>
        <strain evidence="2">cv. Hass</strain>
    </source>
</reference>
<evidence type="ECO:0000313" key="1">
    <source>
        <dbReference type="EMBL" id="KAJ8651090.1"/>
    </source>
</evidence>
<evidence type="ECO:0000313" key="2">
    <source>
        <dbReference type="Proteomes" id="UP001234297"/>
    </source>
</evidence>
<accession>A0ACC2MZM6</accession>
<proteinExistence type="predicted"/>
<keyword evidence="2" id="KW-1185">Reference proteome</keyword>
<dbReference type="EMBL" id="CM056809">
    <property type="protein sequence ID" value="KAJ8651090.1"/>
    <property type="molecule type" value="Genomic_DNA"/>
</dbReference>
<name>A0ACC2MZM6_PERAE</name>
<organism evidence="1 2">
    <name type="scientific">Persea americana</name>
    <name type="common">Avocado</name>
    <dbReference type="NCBI Taxonomy" id="3435"/>
    <lineage>
        <taxon>Eukaryota</taxon>
        <taxon>Viridiplantae</taxon>
        <taxon>Streptophyta</taxon>
        <taxon>Embryophyta</taxon>
        <taxon>Tracheophyta</taxon>
        <taxon>Spermatophyta</taxon>
        <taxon>Magnoliopsida</taxon>
        <taxon>Magnoliidae</taxon>
        <taxon>Laurales</taxon>
        <taxon>Lauraceae</taxon>
        <taxon>Persea</taxon>
    </lineage>
</organism>
<gene>
    <name evidence="1" type="ORF">MRB53_004113</name>
</gene>
<protein>
    <submittedName>
        <fullName evidence="1">Uncharacterized protein</fullName>
    </submittedName>
</protein>
<dbReference type="Proteomes" id="UP001234297">
    <property type="component" value="Chromosome 1"/>
</dbReference>
<comment type="caution">
    <text evidence="1">The sequence shown here is derived from an EMBL/GenBank/DDBJ whole genome shotgun (WGS) entry which is preliminary data.</text>
</comment>
<sequence>MEFLTVSSSSLPPLQNHLKTHKTISKTALLPQYPPQNRFSTLHNAISQPTSSHENRLSFPQANHLFKSSFKTRKTISILKTAYFLNISSTQVADFLQNHPSMVKIESLLRIPATHLLNPLESPISINKDTSFLKIHDARLQQPLQTHLSIFKIASFLLLMAETVPFPSFAAETSVPTEQVSDKINIESILISIDDFFNRNPFFVATCTFIWLVVIPLIENYLKKFKYASAIDAFRKLKNDPSAQLLDIRDNQSLSYLRSPNLKILNKIAVPVEFVEGEEERFVREVLANFSDPGNTILCILDKMEDNIVSEQALCSFDGESLKVAELLFKNGFKEAYAIKGGLRGKNGWQEIQEKLLPPSTHVYPSKKGKRKTSRKLVVNSERINEGSGDNVAASTKILLDGDKTLENGYIKPTGTSLQANLGRQQSLSPYPNYPDMKPPSSPTPSKPN</sequence>